<dbReference type="Proteomes" id="UP000559182">
    <property type="component" value="Unassembled WGS sequence"/>
</dbReference>
<dbReference type="InterPro" id="IPR032710">
    <property type="entry name" value="NTF2-like_dom_sf"/>
</dbReference>
<dbReference type="Pfam" id="PF07080">
    <property type="entry name" value="DUF1348"/>
    <property type="match status" value="1"/>
</dbReference>
<gene>
    <name evidence="1" type="ORF">FHU39_003816</name>
</gene>
<dbReference type="RefSeq" id="WP_183322219.1">
    <property type="nucleotide sequence ID" value="NZ_JACHVQ010000003.1"/>
</dbReference>
<sequence>MATSGLVPPFDRDSAIAKVRAAEDLWNTRDPEKVAAAYAPDSRWRNRTTWVTGRDEIVAFLIQKWDRERDYRLIKEMWAFGGNRIAVRFASECVGKDGLWYRCYGNEQWEFNDQGQCQFRHASINDLQIDEADRLYHWDAPGPRPADHPGLSDLGL</sequence>
<dbReference type="Gene3D" id="3.10.450.50">
    <property type="match status" value="1"/>
</dbReference>
<keyword evidence="2" id="KW-1185">Reference proteome</keyword>
<dbReference type="EMBL" id="JACHVQ010000003">
    <property type="protein sequence ID" value="MBB2893785.1"/>
    <property type="molecule type" value="Genomic_DNA"/>
</dbReference>
<evidence type="ECO:0000313" key="1">
    <source>
        <dbReference type="EMBL" id="MBB2893785.1"/>
    </source>
</evidence>
<dbReference type="InterPro" id="IPR009783">
    <property type="entry name" value="DUF1348"/>
</dbReference>
<proteinExistence type="predicted"/>
<protein>
    <recommendedName>
        <fullName evidence="3">Nuclear transport factor 2 family protein</fullName>
    </recommendedName>
</protein>
<organism evidence="1 2">
    <name type="scientific">Flexivirga oryzae</name>
    <dbReference type="NCBI Taxonomy" id="1794944"/>
    <lineage>
        <taxon>Bacteria</taxon>
        <taxon>Bacillati</taxon>
        <taxon>Actinomycetota</taxon>
        <taxon>Actinomycetes</taxon>
        <taxon>Micrococcales</taxon>
        <taxon>Dermacoccaceae</taxon>
        <taxon>Flexivirga</taxon>
    </lineage>
</organism>
<dbReference type="AlphaFoldDB" id="A0A839NF66"/>
<evidence type="ECO:0000313" key="2">
    <source>
        <dbReference type="Proteomes" id="UP000559182"/>
    </source>
</evidence>
<accession>A0A839NF66</accession>
<reference evidence="1 2" key="1">
    <citation type="submission" date="2020-08" db="EMBL/GenBank/DDBJ databases">
        <title>Sequencing the genomes of 1000 actinobacteria strains.</title>
        <authorList>
            <person name="Klenk H.-P."/>
        </authorList>
    </citation>
    <scope>NUCLEOTIDE SEQUENCE [LARGE SCALE GENOMIC DNA]</scope>
    <source>
        <strain evidence="1 2">DSM 105369</strain>
    </source>
</reference>
<name>A0A839NF66_9MICO</name>
<dbReference type="SUPFAM" id="SSF54427">
    <property type="entry name" value="NTF2-like"/>
    <property type="match status" value="1"/>
</dbReference>
<dbReference type="PANTHER" id="PTHR31757">
    <property type="entry name" value="SLL0781 PROTEIN"/>
    <property type="match status" value="1"/>
</dbReference>
<evidence type="ECO:0008006" key="3">
    <source>
        <dbReference type="Google" id="ProtNLM"/>
    </source>
</evidence>
<dbReference type="PANTHER" id="PTHR31757:SF0">
    <property type="entry name" value="SLL0781 PROTEIN"/>
    <property type="match status" value="1"/>
</dbReference>
<comment type="caution">
    <text evidence="1">The sequence shown here is derived from an EMBL/GenBank/DDBJ whole genome shotgun (WGS) entry which is preliminary data.</text>
</comment>